<keyword evidence="2" id="KW-1185">Reference proteome</keyword>
<evidence type="ECO:0000313" key="2">
    <source>
        <dbReference type="Proteomes" id="UP000011864"/>
    </source>
</evidence>
<gene>
    <name evidence="1" type="ORF">C427_2010</name>
</gene>
<name>K7AZI2_9ALTE</name>
<reference evidence="1 2" key="1">
    <citation type="journal article" date="2013" name="Genome Announc.">
        <title>Complete Genome Sequence of Glaciecola psychrophila Strain 170T.</title>
        <authorList>
            <person name="Yin J."/>
            <person name="Chen J."/>
            <person name="Liu G."/>
            <person name="Yu Y."/>
            <person name="Song L."/>
            <person name="Wang X."/>
            <person name="Qu X."/>
        </authorList>
    </citation>
    <scope>NUCLEOTIDE SEQUENCE [LARGE SCALE GENOMIC DNA]</scope>
    <source>
        <strain evidence="1 2">170</strain>
    </source>
</reference>
<dbReference type="HOGENOM" id="CLU_3346930_0_0_6"/>
<proteinExistence type="predicted"/>
<sequence length="37" mass="4162">MESLKDKFLSKIKKADINVCFFVCAEITSLILKASIN</sequence>
<protein>
    <submittedName>
        <fullName evidence="1">Uncharacterized protein</fullName>
    </submittedName>
</protein>
<dbReference type="STRING" id="1129794.C427_2010"/>
<dbReference type="EMBL" id="CP003837">
    <property type="protein sequence ID" value="AGH44119.1"/>
    <property type="molecule type" value="Genomic_DNA"/>
</dbReference>
<dbReference type="AlphaFoldDB" id="K7AZI2"/>
<accession>K7AZI2</accession>
<dbReference type="KEGG" id="gps:C427_2010"/>
<dbReference type="Proteomes" id="UP000011864">
    <property type="component" value="Chromosome"/>
</dbReference>
<organism evidence="1 2">
    <name type="scientific">Paraglaciecola psychrophila 170</name>
    <dbReference type="NCBI Taxonomy" id="1129794"/>
    <lineage>
        <taxon>Bacteria</taxon>
        <taxon>Pseudomonadati</taxon>
        <taxon>Pseudomonadota</taxon>
        <taxon>Gammaproteobacteria</taxon>
        <taxon>Alteromonadales</taxon>
        <taxon>Alteromonadaceae</taxon>
        <taxon>Paraglaciecola</taxon>
    </lineage>
</organism>
<evidence type="ECO:0000313" key="1">
    <source>
        <dbReference type="EMBL" id="AGH44119.1"/>
    </source>
</evidence>